<keyword evidence="2" id="KW-1185">Reference proteome</keyword>
<dbReference type="Proteomes" id="UP000887563">
    <property type="component" value="Unplaced"/>
</dbReference>
<dbReference type="AlphaFoldDB" id="A0A914MEU4"/>
<keyword evidence="1" id="KW-0812">Transmembrane</keyword>
<evidence type="ECO:0000313" key="3">
    <source>
        <dbReference type="WBParaSite" id="Minc3s01374g23256"/>
    </source>
</evidence>
<evidence type="ECO:0000313" key="2">
    <source>
        <dbReference type="Proteomes" id="UP000887563"/>
    </source>
</evidence>
<evidence type="ECO:0000256" key="1">
    <source>
        <dbReference type="SAM" id="Phobius"/>
    </source>
</evidence>
<dbReference type="WBParaSite" id="Minc3s01374g23256">
    <property type="protein sequence ID" value="Minc3s01374g23256"/>
    <property type="gene ID" value="Minc3s01374g23256"/>
</dbReference>
<feature type="transmembrane region" description="Helical" evidence="1">
    <location>
        <begin position="12"/>
        <end position="31"/>
    </location>
</feature>
<organism evidence="2 3">
    <name type="scientific">Meloidogyne incognita</name>
    <name type="common">Southern root-knot nematode worm</name>
    <name type="synonym">Oxyuris incognita</name>
    <dbReference type="NCBI Taxonomy" id="6306"/>
    <lineage>
        <taxon>Eukaryota</taxon>
        <taxon>Metazoa</taxon>
        <taxon>Ecdysozoa</taxon>
        <taxon>Nematoda</taxon>
        <taxon>Chromadorea</taxon>
        <taxon>Rhabditida</taxon>
        <taxon>Tylenchina</taxon>
        <taxon>Tylenchomorpha</taxon>
        <taxon>Tylenchoidea</taxon>
        <taxon>Meloidogynidae</taxon>
        <taxon>Meloidogyninae</taxon>
        <taxon>Meloidogyne</taxon>
        <taxon>Meloidogyne incognita group</taxon>
    </lineage>
</organism>
<keyword evidence="1" id="KW-0472">Membrane</keyword>
<keyword evidence="1" id="KW-1133">Transmembrane helix</keyword>
<sequence>MTEEQLFDALKNIWTILWIWFLMPSGIFAAISGGGGTSTNFGNNKMDIEIRAYRLQQYEISGKVFGSKSWKVCLK</sequence>
<protein>
    <submittedName>
        <fullName evidence="3">Candidate secreted effector</fullName>
    </submittedName>
</protein>
<proteinExistence type="predicted"/>
<accession>A0A914MEU4</accession>
<name>A0A914MEU4_MELIC</name>
<reference evidence="3" key="1">
    <citation type="submission" date="2022-11" db="UniProtKB">
        <authorList>
            <consortium name="WormBaseParasite"/>
        </authorList>
    </citation>
    <scope>IDENTIFICATION</scope>
</reference>